<evidence type="ECO:0000313" key="2">
    <source>
        <dbReference type="EMBL" id="ADE05840.1"/>
    </source>
</evidence>
<reference evidence="2 3" key="4">
    <citation type="journal article" date="1999" name="J. Bacteriol.">
        <title>Cloning and analysis of the capsid morphogenesis genes of Pseudomonas aeruginosa bacteriophage D3: another example of protein chain mail?</title>
        <authorList>
            <person name="Gilakjan Z.A."/>
            <person name="Kropinski A.M."/>
        </authorList>
    </citation>
    <scope>NUCLEOTIDE SEQUENCE [LARGE SCALE GENOMIC DNA]</scope>
</reference>
<reference evidence="2 3" key="1">
    <citation type="journal article" date="1994" name="J. Bacteriol.">
        <title>Cloning of the early promoters of Pseudomonas aeruginosa bacteriophage D3: sequence of the immunity region of D3.</title>
        <authorList>
            <person name="Farinha M.A."/>
            <person name="Allan B.J."/>
            <person name="Gertman E.M."/>
            <person name="Ronald S.L."/>
            <person name="Kropinski A.M."/>
        </authorList>
    </citation>
    <scope>NUCLEOTIDE SEQUENCE [LARGE SCALE GENOMIC DNA]</scope>
</reference>
<organism evidence="2 3">
    <name type="scientific">Pseudomonas phage D3</name>
    <name type="common">Bacteriophage D3</name>
    <dbReference type="NCBI Taxonomy" id="2932880"/>
    <lineage>
        <taxon>Viruses</taxon>
        <taxon>Duplodnaviria</taxon>
        <taxon>Heunggongvirae</taxon>
        <taxon>Uroviricota</taxon>
        <taxon>Caudoviricetes</taxon>
        <taxon>Detrevirus</taxon>
        <taxon>Detrevirus D3</taxon>
    </lineage>
</organism>
<reference evidence="2 3" key="3">
    <citation type="journal article" date="1999" name="Can. J. Microbiol.">
        <title>Transfer RNA genes and their significance to codon usage in the Pseudomonas aeruginosa lamboid bacteriophage D3.</title>
        <authorList>
            <person name="Kropinski A.M."/>
            <person name="Sibbald M.J."/>
        </authorList>
    </citation>
    <scope>NUCLEOTIDE SEQUENCE [LARGE SCALE GENOMIC DNA]</scope>
</reference>
<reference evidence="2 3" key="5">
    <citation type="journal article" date="2000" name="J. Bacteriol.">
        <title>Sequence of the genome of the temperate, serotype-converting, Pseudomonas aeruginosa bacteriophage D3.</title>
        <authorList>
            <person name="Kropinski A.M."/>
        </authorList>
    </citation>
    <scope>NUCLEOTIDE SEQUENCE [LARGE SCALE GENOMIC DNA]</scope>
</reference>
<dbReference type="EMBL" id="AF165214">
    <property type="protein sequence ID" value="ADE05840.1"/>
    <property type="molecule type" value="Genomic_DNA"/>
</dbReference>
<feature type="transmembrane region" description="Helical" evidence="1">
    <location>
        <begin position="7"/>
        <end position="28"/>
    </location>
</feature>
<evidence type="ECO:0000256" key="1">
    <source>
        <dbReference type="SAM" id="Phobius"/>
    </source>
</evidence>
<dbReference type="KEGG" id="vg:26066726"/>
<evidence type="ECO:0000313" key="3">
    <source>
        <dbReference type="Proteomes" id="UP000009085"/>
    </source>
</evidence>
<keyword evidence="1" id="KW-0812">Transmembrane</keyword>
<gene>
    <name evidence="2" type="primary">iap</name>
</gene>
<protein>
    <submittedName>
        <fullName evidence="2">Inhibitor of alpha-polymerase</fullName>
    </submittedName>
</protein>
<sequence length="31" mass="3484">MHLKFSIIVIKAVGITAFMALVLIATYYQDI</sequence>
<keyword evidence="1" id="KW-1133">Transmembrane helix</keyword>
<name>D4FUM7_BPD3</name>
<dbReference type="GeneID" id="26066726"/>
<dbReference type="RefSeq" id="YP_009173780.1">
    <property type="nucleotide sequence ID" value="NC_002484.2"/>
</dbReference>
<dbReference type="Proteomes" id="UP000009085">
    <property type="component" value="Segment"/>
</dbReference>
<organismHost>
    <name type="scientific">Pseudomonas aeruginosa</name>
    <dbReference type="NCBI Taxonomy" id="287"/>
</organismHost>
<proteinExistence type="predicted"/>
<keyword evidence="1" id="KW-0472">Membrane</keyword>
<reference evidence="2 3" key="2">
    <citation type="journal article" date="1996" name="Gene">
        <title>Genetic and sequence analysis of the cos region of the temperate Pseudomonas aeruginosa bacteriophage, D3.</title>
        <authorList>
            <person name="Sharp R."/>
            <person name="Jansons I.S."/>
            <person name="Gertman E."/>
            <person name="Kropinski A.M."/>
        </authorList>
    </citation>
    <scope>NUCLEOTIDE SEQUENCE [LARGE SCALE GENOMIC DNA]</scope>
</reference>
<keyword evidence="3" id="KW-1185">Reference proteome</keyword>
<accession>D4FUM7</accession>